<feature type="region of interest" description="Disordered" evidence="1">
    <location>
        <begin position="319"/>
        <end position="344"/>
    </location>
</feature>
<dbReference type="Proteomes" id="UP000235388">
    <property type="component" value="Unassembled WGS sequence"/>
</dbReference>
<evidence type="ECO:0000313" key="5">
    <source>
        <dbReference type="Proteomes" id="UP000235392"/>
    </source>
</evidence>
<evidence type="ECO:0000313" key="3">
    <source>
        <dbReference type="EMBL" id="PLW44436.1"/>
    </source>
</evidence>
<sequence length="378" mass="42368">MLSRLSPRTISGWRRTFERASRQTANYSQTSSLSSSGDRTTTTIPRWLKDLEKKQAALLPPSSPSPRSTPVNNRQRELDDQIIIYEAHIRDDFSGSPNRIALSMVGLLITSGLVANQIRHHGAGPVWPDPKSAWLDFELKLWDQSTRFLVSMGLISFSFFKSLKFLFTLSHTVKRITIQKSHLNQLKQLLSSKRNKPALMASVPLNFYSVGSLDLIYPINKLFRFSILDAIRLSDLLRLSRPITAQSQPHNQRSLWLKFAVSPNRSLQTPPAPKQIFDHNQLNSFALQIPAVGVWGNSKFDLSASDILSLFEEKVQSVDGLTGRNSTPDSRSQSDTGGSGEHIPAEDEQRAHTLFGLDFRHSLALNLAVLKARLSTSK</sequence>
<gene>
    <name evidence="3" type="ORF">PCANC_06241</name>
    <name evidence="2" type="ORF">PCASD_05730</name>
</gene>
<evidence type="ECO:0000256" key="1">
    <source>
        <dbReference type="SAM" id="MobiDB-lite"/>
    </source>
</evidence>
<dbReference type="EMBL" id="PGCI01000136">
    <property type="protein sequence ID" value="PLW37879.1"/>
    <property type="molecule type" value="Genomic_DNA"/>
</dbReference>
<keyword evidence="4" id="KW-1185">Reference proteome</keyword>
<feature type="compositionally biased region" description="Polar residues" evidence="1">
    <location>
        <begin position="22"/>
        <end position="40"/>
    </location>
</feature>
<comment type="caution">
    <text evidence="3">The sequence shown here is derived from an EMBL/GenBank/DDBJ whole genome shotgun (WGS) entry which is preliminary data.</text>
</comment>
<dbReference type="Proteomes" id="UP000235392">
    <property type="component" value="Unassembled WGS sequence"/>
</dbReference>
<name>A0A2N5V3D7_9BASI</name>
<reference evidence="4 5" key="1">
    <citation type="submission" date="2017-11" db="EMBL/GenBank/DDBJ databases">
        <title>De novo assembly and phasing of dikaryotic genomes from two isolates of Puccinia coronata f. sp. avenae, the causal agent of oat crown rust.</title>
        <authorList>
            <person name="Miller M.E."/>
            <person name="Zhang Y."/>
            <person name="Omidvar V."/>
            <person name="Sperschneider J."/>
            <person name="Schwessinger B."/>
            <person name="Raley C."/>
            <person name="Palmer J.M."/>
            <person name="Garnica D."/>
            <person name="Upadhyaya N."/>
            <person name="Rathjen J."/>
            <person name="Taylor J.M."/>
            <person name="Park R.F."/>
            <person name="Dodds P.N."/>
            <person name="Hirsch C.D."/>
            <person name="Kianian S.F."/>
            <person name="Figueroa M."/>
        </authorList>
    </citation>
    <scope>NUCLEOTIDE SEQUENCE [LARGE SCALE GENOMIC DNA]</scope>
    <source>
        <strain evidence="3">12NC29</strain>
        <strain evidence="2">12SD80</strain>
    </source>
</reference>
<protein>
    <submittedName>
        <fullName evidence="3">Uncharacterized protein</fullName>
    </submittedName>
</protein>
<evidence type="ECO:0000313" key="4">
    <source>
        <dbReference type="Proteomes" id="UP000235388"/>
    </source>
</evidence>
<dbReference type="AlphaFoldDB" id="A0A2N5V3D7"/>
<organism evidence="3 4">
    <name type="scientific">Puccinia coronata f. sp. avenae</name>
    <dbReference type="NCBI Taxonomy" id="200324"/>
    <lineage>
        <taxon>Eukaryota</taxon>
        <taxon>Fungi</taxon>
        <taxon>Dikarya</taxon>
        <taxon>Basidiomycota</taxon>
        <taxon>Pucciniomycotina</taxon>
        <taxon>Pucciniomycetes</taxon>
        <taxon>Pucciniales</taxon>
        <taxon>Pucciniaceae</taxon>
        <taxon>Puccinia</taxon>
    </lineage>
</organism>
<feature type="region of interest" description="Disordered" evidence="1">
    <location>
        <begin position="21"/>
        <end position="40"/>
    </location>
</feature>
<dbReference type="EMBL" id="PGCJ01000137">
    <property type="protein sequence ID" value="PLW44436.1"/>
    <property type="molecule type" value="Genomic_DNA"/>
</dbReference>
<feature type="compositionally biased region" description="Polar residues" evidence="1">
    <location>
        <begin position="323"/>
        <end position="336"/>
    </location>
</feature>
<dbReference type="OrthoDB" id="2502668at2759"/>
<proteinExistence type="predicted"/>
<accession>A0A2N5V3D7</accession>
<evidence type="ECO:0000313" key="2">
    <source>
        <dbReference type="EMBL" id="PLW37879.1"/>
    </source>
</evidence>